<feature type="transmembrane region" description="Helical" evidence="7">
    <location>
        <begin position="169"/>
        <end position="188"/>
    </location>
</feature>
<gene>
    <name evidence="9" type="ORF">GCM10009416_37280</name>
</gene>
<dbReference type="Pfam" id="PF03706">
    <property type="entry name" value="LPG_synthase_TM"/>
    <property type="match status" value="1"/>
</dbReference>
<accession>A0ABP3QTX1</accession>
<comment type="subcellular location">
    <subcellularLocation>
        <location evidence="1">Cell membrane</location>
        <topology evidence="1">Multi-pass membrane protein</topology>
    </subcellularLocation>
</comment>
<evidence type="ECO:0000256" key="2">
    <source>
        <dbReference type="ARBA" id="ARBA00022475"/>
    </source>
</evidence>
<feature type="domain" description="Phosphatidylglycerol lysyltransferase C-terminal" evidence="8">
    <location>
        <begin position="535"/>
        <end position="616"/>
    </location>
</feature>
<evidence type="ECO:0000256" key="1">
    <source>
        <dbReference type="ARBA" id="ARBA00004651"/>
    </source>
</evidence>
<keyword evidence="5 7" id="KW-1133">Transmembrane helix</keyword>
<keyword evidence="2" id="KW-1003">Cell membrane</keyword>
<evidence type="ECO:0000259" key="8">
    <source>
        <dbReference type="Pfam" id="PF09924"/>
    </source>
</evidence>
<dbReference type="InterPro" id="IPR051211">
    <property type="entry name" value="PG_lysyltransferase"/>
</dbReference>
<sequence length="661" mass="70549">MAGAAASLRRHGAAVFGVALLVGAVYVVQKEFRHLSVADIRAAMAALPVSALWIAAGLTVVAYLVLTIYDKLGAIYAGRRVSWPRTMVASFCGYALAHNLGFAAVSGAAVRYRLYSAWGLTPLEIAKVVGFTSLTFGLGGLALGGLVLLVEPEVVPWFGEHLPHWALRLLVVPFWGAVLGYVVLSLFVRRVRVFKYDIDLPGPRMALAQTALATVDVAVTAAIFYALLPAAEGLTFLRFVGIYLAAYAAGILAHVPGGLGVFDGAIMLGLQPYMPAAEVVGALLVFRLYYYIVPLFIAGGLFAGFEVGQRRGVLARVTALGRGTEALEVPAIASLVALAGALLLFMGALPVRGTDAEAWLGRAAALASHFAASVVGSLLLVMAYGLLRRLSIAWWGSLLLLLNAAVVVWARGESWWLWGAVLLTAALLAALRGAFYRDARLTREPLSDQALVPLAAVAVCGISLALVAYSGGPFSDESWWEVVLSREAPWSLRFTVGLTGVLLLVGVVRLLRPARLGVVGWDDGARRRLRALGALAPVQADGAVFGQEQRAGFAFLKRDRIWLALGDPAGDRQDAISAIWRFRDACERAGVDPAFWRVGPDLLRVYEDIGLTAVPLAAPGEEAKHFLACRAERDLQALRQLLPPALQRELPPGRKAAVEAT</sequence>
<keyword evidence="4 7" id="KW-0812">Transmembrane</keyword>
<reference evidence="10" key="1">
    <citation type="journal article" date="2019" name="Int. J. Syst. Evol. Microbiol.">
        <title>The Global Catalogue of Microorganisms (GCM) 10K type strain sequencing project: providing services to taxonomists for standard genome sequencing and annotation.</title>
        <authorList>
            <consortium name="The Broad Institute Genomics Platform"/>
            <consortium name="The Broad Institute Genome Sequencing Center for Infectious Disease"/>
            <person name="Wu L."/>
            <person name="Ma J."/>
        </authorList>
    </citation>
    <scope>NUCLEOTIDE SEQUENCE [LARGE SCALE GENOMIC DNA]</scope>
    <source>
        <strain evidence="10">JCM 9933</strain>
    </source>
</reference>
<feature type="transmembrane region" description="Helical" evidence="7">
    <location>
        <begin position="415"/>
        <end position="431"/>
    </location>
</feature>
<feature type="transmembrane region" description="Helical" evidence="7">
    <location>
        <begin position="40"/>
        <end position="66"/>
    </location>
</feature>
<dbReference type="Pfam" id="PF09924">
    <property type="entry name" value="LPG_synthase_C"/>
    <property type="match status" value="1"/>
</dbReference>
<dbReference type="EMBL" id="BAAAFZ010000060">
    <property type="protein sequence ID" value="GAA0595480.1"/>
    <property type="molecule type" value="Genomic_DNA"/>
</dbReference>
<evidence type="ECO:0000256" key="4">
    <source>
        <dbReference type="ARBA" id="ARBA00022692"/>
    </source>
</evidence>
<dbReference type="PANTHER" id="PTHR34697:SF2">
    <property type="entry name" value="PHOSPHATIDYLGLYCEROL LYSYLTRANSFERASE"/>
    <property type="match status" value="1"/>
</dbReference>
<name>A0ABP3QTX1_9PROT</name>
<dbReference type="PANTHER" id="PTHR34697">
    <property type="entry name" value="PHOSPHATIDYLGLYCEROL LYSYLTRANSFERASE"/>
    <property type="match status" value="1"/>
</dbReference>
<proteinExistence type="predicted"/>
<evidence type="ECO:0000256" key="6">
    <source>
        <dbReference type="ARBA" id="ARBA00023136"/>
    </source>
</evidence>
<feature type="transmembrane region" description="Helical" evidence="7">
    <location>
        <begin position="208"/>
        <end position="228"/>
    </location>
</feature>
<keyword evidence="10" id="KW-1185">Reference proteome</keyword>
<dbReference type="InterPro" id="IPR022791">
    <property type="entry name" value="L-PG_synthase/AglD"/>
</dbReference>
<feature type="transmembrane region" description="Helical" evidence="7">
    <location>
        <begin position="288"/>
        <end position="308"/>
    </location>
</feature>
<comment type="caution">
    <text evidence="9">The sequence shown here is derived from an EMBL/GenBank/DDBJ whole genome shotgun (WGS) entry which is preliminary data.</text>
</comment>
<keyword evidence="6 7" id="KW-0472">Membrane</keyword>
<evidence type="ECO:0000313" key="10">
    <source>
        <dbReference type="Proteomes" id="UP001501588"/>
    </source>
</evidence>
<dbReference type="InterPro" id="IPR024320">
    <property type="entry name" value="LPG_synthase_C"/>
</dbReference>
<feature type="transmembrane region" description="Helical" evidence="7">
    <location>
        <begin position="392"/>
        <end position="409"/>
    </location>
</feature>
<protein>
    <recommendedName>
        <fullName evidence="8">Phosphatidylglycerol lysyltransferase C-terminal domain-containing protein</fullName>
    </recommendedName>
</protein>
<feature type="transmembrane region" description="Helical" evidence="7">
    <location>
        <begin position="490"/>
        <end position="511"/>
    </location>
</feature>
<evidence type="ECO:0000256" key="5">
    <source>
        <dbReference type="ARBA" id="ARBA00022989"/>
    </source>
</evidence>
<feature type="transmembrane region" description="Helical" evidence="7">
    <location>
        <begin position="329"/>
        <end position="351"/>
    </location>
</feature>
<dbReference type="Proteomes" id="UP001501588">
    <property type="component" value="Unassembled WGS sequence"/>
</dbReference>
<feature type="transmembrane region" description="Helical" evidence="7">
    <location>
        <begin position="12"/>
        <end position="28"/>
    </location>
</feature>
<organism evidence="9 10">
    <name type="scientific">Craurococcus roseus</name>
    <dbReference type="NCBI Taxonomy" id="77585"/>
    <lineage>
        <taxon>Bacteria</taxon>
        <taxon>Pseudomonadati</taxon>
        <taxon>Pseudomonadota</taxon>
        <taxon>Alphaproteobacteria</taxon>
        <taxon>Acetobacterales</taxon>
        <taxon>Acetobacteraceae</taxon>
        <taxon>Craurococcus</taxon>
    </lineage>
</organism>
<feature type="transmembrane region" description="Helical" evidence="7">
    <location>
        <begin position="128"/>
        <end position="149"/>
    </location>
</feature>
<evidence type="ECO:0000313" key="9">
    <source>
        <dbReference type="EMBL" id="GAA0595480.1"/>
    </source>
</evidence>
<feature type="transmembrane region" description="Helical" evidence="7">
    <location>
        <begin position="363"/>
        <end position="385"/>
    </location>
</feature>
<evidence type="ECO:0000256" key="3">
    <source>
        <dbReference type="ARBA" id="ARBA00022679"/>
    </source>
</evidence>
<feature type="transmembrane region" description="Helical" evidence="7">
    <location>
        <begin position="451"/>
        <end position="470"/>
    </location>
</feature>
<evidence type="ECO:0000256" key="7">
    <source>
        <dbReference type="SAM" id="Phobius"/>
    </source>
</evidence>
<keyword evidence="3" id="KW-0808">Transferase</keyword>
<feature type="transmembrane region" description="Helical" evidence="7">
    <location>
        <begin position="240"/>
        <end position="268"/>
    </location>
</feature>
<feature type="transmembrane region" description="Helical" evidence="7">
    <location>
        <begin position="87"/>
        <end position="108"/>
    </location>
</feature>